<evidence type="ECO:0000313" key="3">
    <source>
        <dbReference type="EMBL" id="PDQ35703.1"/>
    </source>
</evidence>
<accession>A0A2A6FTF2</accession>
<sequence>MITVKPAPLSLGDGMSVSSAWTLNPDVLHLNHGSFGAVPARIQDFQNHLRAEMDVDPVRWFTTLAPRVVQARGALAGFLGTDPACTAVVPNVTAGASAVFHSVRPPRGPDIVVTDHGYGAVTMGAERAATRWGGRLITAEVPINATFAEAHDIVMSSCTATTGLIVVDQITSATARRMPVIEIAASARERGIRTLVDGAHAPGLHPKPLEDLDCDYWIGAFHKWPCAPRGAAVLIARRDVAQELFPVIDSWGTPLAFPERFDVQGTLDFTSYLAAPASIQFVEDEWGWDRVRSYMSDLADYAARVIAEAFSIHTGEDHRVDVAAPVNAMRLVRLPAGLATTHAQADALRLPVRKECNTAAALTSFRGIGYLRLSAHVYGTTQDYDEAAERLVPRLCEWALTSVPP</sequence>
<dbReference type="Proteomes" id="UP000219994">
    <property type="component" value="Unassembled WGS sequence"/>
</dbReference>
<dbReference type="EMBL" id="NAEP01000028">
    <property type="protein sequence ID" value="PDQ35703.1"/>
    <property type="molecule type" value="Genomic_DNA"/>
</dbReference>
<evidence type="ECO:0000256" key="1">
    <source>
        <dbReference type="ARBA" id="ARBA00022898"/>
    </source>
</evidence>
<keyword evidence="3" id="KW-0032">Aminotransferase</keyword>
<name>A0A2A6FTF2_9MICO</name>
<keyword evidence="1" id="KW-0663">Pyridoxal phosphate</keyword>
<organism evidence="3 4">
    <name type="scientific">Candidatus Lumbricidiphila eiseniae</name>
    <dbReference type="NCBI Taxonomy" id="1969409"/>
    <lineage>
        <taxon>Bacteria</taxon>
        <taxon>Bacillati</taxon>
        <taxon>Actinomycetota</taxon>
        <taxon>Actinomycetes</taxon>
        <taxon>Micrococcales</taxon>
        <taxon>Microbacteriaceae</taxon>
        <taxon>Candidatus Lumbricidiphila</taxon>
    </lineage>
</organism>
<dbReference type="GO" id="GO:0008483">
    <property type="term" value="F:transaminase activity"/>
    <property type="evidence" value="ECO:0007669"/>
    <property type="project" value="UniProtKB-KW"/>
</dbReference>
<gene>
    <name evidence="3" type="ORF">B5766_04395</name>
</gene>
<evidence type="ECO:0000259" key="2">
    <source>
        <dbReference type="Pfam" id="PF00266"/>
    </source>
</evidence>
<dbReference type="InterPro" id="IPR015421">
    <property type="entry name" value="PyrdxlP-dep_Trfase_major"/>
</dbReference>
<dbReference type="InterPro" id="IPR000192">
    <property type="entry name" value="Aminotrans_V_dom"/>
</dbReference>
<keyword evidence="3" id="KW-0808">Transferase</keyword>
<dbReference type="InterPro" id="IPR015422">
    <property type="entry name" value="PyrdxlP-dep_Trfase_small"/>
</dbReference>
<feature type="domain" description="Aminotransferase class V" evidence="2">
    <location>
        <begin position="67"/>
        <end position="314"/>
    </location>
</feature>
<dbReference type="Gene3D" id="3.40.640.10">
    <property type="entry name" value="Type I PLP-dependent aspartate aminotransferase-like (Major domain)"/>
    <property type="match status" value="1"/>
</dbReference>
<reference evidence="4" key="1">
    <citation type="submission" date="2017-03" db="EMBL/GenBank/DDBJ databases">
        <authorList>
            <person name="Lund M.B."/>
        </authorList>
    </citation>
    <scope>NUCLEOTIDE SEQUENCE [LARGE SCALE GENOMIC DNA]</scope>
</reference>
<dbReference type="Pfam" id="PF00266">
    <property type="entry name" value="Aminotran_5"/>
    <property type="match status" value="1"/>
</dbReference>
<evidence type="ECO:0000313" key="4">
    <source>
        <dbReference type="Proteomes" id="UP000219994"/>
    </source>
</evidence>
<proteinExistence type="predicted"/>
<dbReference type="PANTHER" id="PTHR43092">
    <property type="entry name" value="L-CYSTEINE DESULFHYDRASE"/>
    <property type="match status" value="1"/>
</dbReference>
<dbReference type="AlphaFoldDB" id="A0A2A6FTF2"/>
<dbReference type="PANTHER" id="PTHR43092:SF2">
    <property type="entry name" value="HERCYNYLCYSTEINE SULFOXIDE LYASE"/>
    <property type="match status" value="1"/>
</dbReference>
<dbReference type="Gene3D" id="3.90.1150.10">
    <property type="entry name" value="Aspartate Aminotransferase, domain 1"/>
    <property type="match status" value="1"/>
</dbReference>
<protein>
    <submittedName>
        <fullName evidence="3">Aminotransferase class V</fullName>
    </submittedName>
</protein>
<dbReference type="InterPro" id="IPR015424">
    <property type="entry name" value="PyrdxlP-dep_Trfase"/>
</dbReference>
<dbReference type="SUPFAM" id="SSF53383">
    <property type="entry name" value="PLP-dependent transferases"/>
    <property type="match status" value="1"/>
</dbReference>
<comment type="caution">
    <text evidence="3">The sequence shown here is derived from an EMBL/GenBank/DDBJ whole genome shotgun (WGS) entry which is preliminary data.</text>
</comment>